<evidence type="ECO:0000313" key="2">
    <source>
        <dbReference type="EMBL" id="KAI1702995.1"/>
    </source>
</evidence>
<accession>A0AAD4R134</accession>
<dbReference type="EMBL" id="JAKKPZ010000089">
    <property type="protein sequence ID" value="KAI1702995.1"/>
    <property type="molecule type" value="Genomic_DNA"/>
</dbReference>
<feature type="compositionally biased region" description="Basic and acidic residues" evidence="1">
    <location>
        <begin position="1"/>
        <end position="16"/>
    </location>
</feature>
<evidence type="ECO:0000256" key="1">
    <source>
        <dbReference type="SAM" id="MobiDB-lite"/>
    </source>
</evidence>
<name>A0AAD4R134_9BILA</name>
<dbReference type="AlphaFoldDB" id="A0AAD4R134"/>
<evidence type="ECO:0000313" key="3">
    <source>
        <dbReference type="Proteomes" id="UP001201812"/>
    </source>
</evidence>
<organism evidence="2 3">
    <name type="scientific">Ditylenchus destructor</name>
    <dbReference type="NCBI Taxonomy" id="166010"/>
    <lineage>
        <taxon>Eukaryota</taxon>
        <taxon>Metazoa</taxon>
        <taxon>Ecdysozoa</taxon>
        <taxon>Nematoda</taxon>
        <taxon>Chromadorea</taxon>
        <taxon>Rhabditida</taxon>
        <taxon>Tylenchina</taxon>
        <taxon>Tylenchomorpha</taxon>
        <taxon>Sphaerularioidea</taxon>
        <taxon>Anguinidae</taxon>
        <taxon>Anguininae</taxon>
        <taxon>Ditylenchus</taxon>
    </lineage>
</organism>
<feature type="region of interest" description="Disordered" evidence="1">
    <location>
        <begin position="1"/>
        <end position="35"/>
    </location>
</feature>
<dbReference type="Proteomes" id="UP001201812">
    <property type="component" value="Unassembled WGS sequence"/>
</dbReference>
<dbReference type="InterPro" id="IPR036047">
    <property type="entry name" value="F-box-like_dom_sf"/>
</dbReference>
<reference evidence="2" key="1">
    <citation type="submission" date="2022-01" db="EMBL/GenBank/DDBJ databases">
        <title>Genome Sequence Resource for Two Populations of Ditylenchus destructor, the Migratory Endoparasitic Phytonematode.</title>
        <authorList>
            <person name="Zhang H."/>
            <person name="Lin R."/>
            <person name="Xie B."/>
        </authorList>
    </citation>
    <scope>NUCLEOTIDE SEQUENCE</scope>
    <source>
        <strain evidence="2">BazhouSP</strain>
    </source>
</reference>
<evidence type="ECO:0008006" key="4">
    <source>
        <dbReference type="Google" id="ProtNLM"/>
    </source>
</evidence>
<gene>
    <name evidence="2" type="ORF">DdX_15148</name>
</gene>
<sequence>MEMRRAARLAEKKTKTTNEVQRGPRAKKKRSDSRITNITKMDTGTVVEVFKFLNYYQLAKNSLVSKKFRDVIRTHRHKLALLYVDSLVMSNFRRSPSVIRVFGQTLSPEAYDELVVRNGYSKQIPIEGRVVGKQSAQYGLRDYVLWAFADYKGSTNVFYAQTKLSRKHWPLFQHFVRLLTDPCVYIRFLKLIPEIEVLNLLAGAMNPDRGRLHCKNFSLDVNGQTLINWTKKYMCCDEIIIEDNNVSNYNEELVDLLLTGANCTSAIVTDCRILTKVIIDFVEKFMDLKSSSECQVVESIRGMIANRDVVEVMKRDYGKFIVKEERHEGDGTEHVLDLHFVNNNVRKKLHLSVKFLEWLETYNSTFVMTIKNV</sequence>
<protein>
    <recommendedName>
        <fullName evidence="4">F-box domain-containing protein</fullName>
    </recommendedName>
</protein>
<dbReference type="SUPFAM" id="SSF81383">
    <property type="entry name" value="F-box domain"/>
    <property type="match status" value="1"/>
</dbReference>
<proteinExistence type="predicted"/>
<comment type="caution">
    <text evidence="2">The sequence shown here is derived from an EMBL/GenBank/DDBJ whole genome shotgun (WGS) entry which is preliminary data.</text>
</comment>
<keyword evidence="3" id="KW-1185">Reference proteome</keyword>